<name>A0A077M530_9MICO</name>
<dbReference type="InterPro" id="IPR050832">
    <property type="entry name" value="Bact_Acetyltransf"/>
</dbReference>
<dbReference type="AlphaFoldDB" id="A0A077M530"/>
<proteinExistence type="predicted"/>
<dbReference type="SUPFAM" id="SSF55729">
    <property type="entry name" value="Acyl-CoA N-acyltransferases (Nat)"/>
    <property type="match status" value="1"/>
</dbReference>
<evidence type="ECO:0000256" key="2">
    <source>
        <dbReference type="ARBA" id="ARBA00023315"/>
    </source>
</evidence>
<evidence type="ECO:0000313" key="4">
    <source>
        <dbReference type="EMBL" id="CCH79234.1"/>
    </source>
</evidence>
<dbReference type="STRING" id="1194083.BN12_4080003"/>
<keyword evidence="5" id="KW-1185">Reference proteome</keyword>
<organism evidence="4 5">
    <name type="scientific">Nostocoides japonicum T1-X7</name>
    <dbReference type="NCBI Taxonomy" id="1194083"/>
    <lineage>
        <taxon>Bacteria</taxon>
        <taxon>Bacillati</taxon>
        <taxon>Actinomycetota</taxon>
        <taxon>Actinomycetes</taxon>
        <taxon>Micrococcales</taxon>
        <taxon>Intrasporangiaceae</taxon>
        <taxon>Nostocoides</taxon>
    </lineage>
</organism>
<accession>A0A077M530</accession>
<dbReference type="PANTHER" id="PTHR43877">
    <property type="entry name" value="AMINOALKYLPHOSPHONATE N-ACETYLTRANSFERASE-RELATED-RELATED"/>
    <property type="match status" value="1"/>
</dbReference>
<sequence length="187" mass="20372">MSRAPIVVSAVEPDDADCLVGLWLASRVEQGASLDAASRHAADGRVTSALRRPETRAFVAKRDEVPLGFVILSERMFGLSDASDVSIDQLYVVKDARRQGVARQLLATAIAHAERAGSERIVSHVPAQDREANRFFARLGFGSSVIRRVTTTGALRRKILGGADVSPFDSVLRRRRTLRAHGRTRSA</sequence>
<dbReference type="EMBL" id="CAJB01000344">
    <property type="protein sequence ID" value="CCH79234.1"/>
    <property type="molecule type" value="Genomic_DNA"/>
</dbReference>
<keyword evidence="1" id="KW-0808">Transferase</keyword>
<dbReference type="InterPro" id="IPR016181">
    <property type="entry name" value="Acyl_CoA_acyltransferase"/>
</dbReference>
<comment type="caution">
    <text evidence="4">The sequence shown here is derived from an EMBL/GenBank/DDBJ whole genome shotgun (WGS) entry which is preliminary data.</text>
</comment>
<dbReference type="CDD" id="cd04301">
    <property type="entry name" value="NAT_SF"/>
    <property type="match status" value="1"/>
</dbReference>
<dbReference type="Proteomes" id="UP000035721">
    <property type="component" value="Unassembled WGS sequence"/>
</dbReference>
<evidence type="ECO:0000259" key="3">
    <source>
        <dbReference type="PROSITE" id="PS51186"/>
    </source>
</evidence>
<evidence type="ECO:0000256" key="1">
    <source>
        <dbReference type="ARBA" id="ARBA00022679"/>
    </source>
</evidence>
<keyword evidence="2" id="KW-0012">Acyltransferase</keyword>
<reference evidence="4 5" key="1">
    <citation type="journal article" date="2013" name="ISME J.">
        <title>A metabolic model for members of the genus Tetrasphaera involved in enhanced biological phosphorus removal.</title>
        <authorList>
            <person name="Kristiansen R."/>
            <person name="Nguyen H.T.T."/>
            <person name="Saunders A.M."/>
            <person name="Nielsen J.L."/>
            <person name="Wimmer R."/>
            <person name="Le V.Q."/>
            <person name="McIlroy S.J."/>
            <person name="Petrovski S."/>
            <person name="Seviour R.J."/>
            <person name="Calteau A."/>
            <person name="Nielsen K.L."/>
            <person name="Nielsen P.H."/>
        </authorList>
    </citation>
    <scope>NUCLEOTIDE SEQUENCE [LARGE SCALE GENOMIC DNA]</scope>
    <source>
        <strain evidence="4 5">T1-X7</strain>
    </source>
</reference>
<protein>
    <recommendedName>
        <fullName evidence="3">N-acetyltransferase domain-containing protein</fullName>
    </recommendedName>
</protein>
<dbReference type="Gene3D" id="3.40.630.30">
    <property type="match status" value="1"/>
</dbReference>
<evidence type="ECO:0000313" key="5">
    <source>
        <dbReference type="Proteomes" id="UP000035721"/>
    </source>
</evidence>
<gene>
    <name evidence="4" type="ORF">BN12_4080003</name>
</gene>
<feature type="domain" description="N-acetyltransferase" evidence="3">
    <location>
        <begin position="6"/>
        <end position="162"/>
    </location>
</feature>
<dbReference type="Pfam" id="PF00583">
    <property type="entry name" value="Acetyltransf_1"/>
    <property type="match status" value="1"/>
</dbReference>
<dbReference type="PANTHER" id="PTHR43877:SF1">
    <property type="entry name" value="ACETYLTRANSFERASE"/>
    <property type="match status" value="1"/>
</dbReference>
<dbReference type="GO" id="GO:0016747">
    <property type="term" value="F:acyltransferase activity, transferring groups other than amino-acyl groups"/>
    <property type="evidence" value="ECO:0007669"/>
    <property type="project" value="InterPro"/>
</dbReference>
<dbReference type="PROSITE" id="PS51186">
    <property type="entry name" value="GNAT"/>
    <property type="match status" value="1"/>
</dbReference>
<dbReference type="InterPro" id="IPR000182">
    <property type="entry name" value="GNAT_dom"/>
</dbReference>
<dbReference type="RefSeq" id="WP_048555756.1">
    <property type="nucleotide sequence ID" value="NZ_HF570958.1"/>
</dbReference>